<dbReference type="GeneID" id="96006622"/>
<gene>
    <name evidence="2" type="ORF">WHR41_05179</name>
</gene>
<comment type="caution">
    <text evidence="2">The sequence shown here is derived from an EMBL/GenBank/DDBJ whole genome shotgun (WGS) entry which is preliminary data.</text>
</comment>
<organism evidence="2 3">
    <name type="scientific">Cladosporium halotolerans</name>
    <dbReference type="NCBI Taxonomy" id="1052096"/>
    <lineage>
        <taxon>Eukaryota</taxon>
        <taxon>Fungi</taxon>
        <taxon>Dikarya</taxon>
        <taxon>Ascomycota</taxon>
        <taxon>Pezizomycotina</taxon>
        <taxon>Dothideomycetes</taxon>
        <taxon>Dothideomycetidae</taxon>
        <taxon>Cladosporiales</taxon>
        <taxon>Cladosporiaceae</taxon>
        <taxon>Cladosporium</taxon>
    </lineage>
</organism>
<evidence type="ECO:0000313" key="3">
    <source>
        <dbReference type="Proteomes" id="UP000803884"/>
    </source>
</evidence>
<reference evidence="2 3" key="1">
    <citation type="journal article" date="2020" name="Microbiol. Resour. Announc.">
        <title>Draft Genome Sequence of a Cladosporium Species Isolated from the Mesophotic Ascidian Didemnum maculosum.</title>
        <authorList>
            <person name="Gioti A."/>
            <person name="Siaperas R."/>
            <person name="Nikolaivits E."/>
            <person name="Le Goff G."/>
            <person name="Ouazzani J."/>
            <person name="Kotoulas G."/>
            <person name="Topakas E."/>
        </authorList>
    </citation>
    <scope>NUCLEOTIDE SEQUENCE [LARGE SCALE GENOMIC DNA]</scope>
    <source>
        <strain evidence="2 3">TM138-S3</strain>
    </source>
</reference>
<evidence type="ECO:0000313" key="2">
    <source>
        <dbReference type="EMBL" id="KAL1586494.1"/>
    </source>
</evidence>
<sequence length="89" mass="9905">MRFHIQPLYAQTLRYYAHSARATRADRLGAVMTAGYCCLAFSAPFAGAALVSKNAKKDGRYANLRPLSFRDCLPCSPLEDYAGMKRLAR</sequence>
<keyword evidence="1" id="KW-0472">Membrane</keyword>
<protein>
    <submittedName>
        <fullName evidence="2">Uncharacterized protein</fullName>
    </submittedName>
</protein>
<proteinExistence type="predicted"/>
<name>A0AB34KN80_9PEZI</name>
<evidence type="ECO:0000256" key="1">
    <source>
        <dbReference type="SAM" id="Phobius"/>
    </source>
</evidence>
<dbReference type="RefSeq" id="XP_069229599.1">
    <property type="nucleotide sequence ID" value="XM_069373784.1"/>
</dbReference>
<dbReference type="Proteomes" id="UP000803884">
    <property type="component" value="Unassembled WGS sequence"/>
</dbReference>
<keyword evidence="1" id="KW-1133">Transmembrane helix</keyword>
<accession>A0AB34KN80</accession>
<dbReference type="AlphaFoldDB" id="A0AB34KN80"/>
<keyword evidence="1" id="KW-0812">Transmembrane</keyword>
<dbReference type="EMBL" id="JAAQHG020000014">
    <property type="protein sequence ID" value="KAL1586494.1"/>
    <property type="molecule type" value="Genomic_DNA"/>
</dbReference>
<keyword evidence="3" id="KW-1185">Reference proteome</keyword>
<feature type="transmembrane region" description="Helical" evidence="1">
    <location>
        <begin position="28"/>
        <end position="51"/>
    </location>
</feature>